<dbReference type="GO" id="GO:0042853">
    <property type="term" value="P:L-alanine catabolic process"/>
    <property type="evidence" value="ECO:0007669"/>
    <property type="project" value="InterPro"/>
</dbReference>
<gene>
    <name evidence="6" type="ORF">DFO77_106109</name>
</gene>
<dbReference type="InterPro" id="IPR007886">
    <property type="entry name" value="AlaDH/PNT_N"/>
</dbReference>
<evidence type="ECO:0000259" key="4">
    <source>
        <dbReference type="SMART" id="SM01002"/>
    </source>
</evidence>
<evidence type="ECO:0000256" key="3">
    <source>
        <dbReference type="ARBA" id="ARBA00023002"/>
    </source>
</evidence>
<feature type="domain" description="Alanine dehydrogenase/pyridine nucleotide transhydrogenase NAD(H)-binding" evidence="4">
    <location>
        <begin position="183"/>
        <end position="332"/>
    </location>
</feature>
<dbReference type="GO" id="GO:0000286">
    <property type="term" value="F:alanine dehydrogenase activity"/>
    <property type="evidence" value="ECO:0007669"/>
    <property type="project" value="UniProtKB-EC"/>
</dbReference>
<dbReference type="OrthoDB" id="9804592at2"/>
<feature type="domain" description="Alanine dehydrogenase/pyridine nucleotide transhydrogenase N-terminal" evidence="5">
    <location>
        <begin position="38"/>
        <end position="171"/>
    </location>
</feature>
<dbReference type="InterPro" id="IPR036291">
    <property type="entry name" value="NAD(P)-bd_dom_sf"/>
</dbReference>
<evidence type="ECO:0000313" key="7">
    <source>
        <dbReference type="Proteomes" id="UP000252733"/>
    </source>
</evidence>
<keyword evidence="7" id="KW-1185">Reference proteome</keyword>
<dbReference type="RefSeq" id="WP_106153150.1">
    <property type="nucleotide sequence ID" value="NZ_PVTS01000008.1"/>
</dbReference>
<dbReference type="SUPFAM" id="SSF52283">
    <property type="entry name" value="Formate/glycerate dehydrogenase catalytic domain-like"/>
    <property type="match status" value="1"/>
</dbReference>
<dbReference type="Gene3D" id="3.40.50.720">
    <property type="entry name" value="NAD(P)-binding Rossmann-like Domain"/>
    <property type="match status" value="2"/>
</dbReference>
<dbReference type="Proteomes" id="UP000252733">
    <property type="component" value="Unassembled WGS sequence"/>
</dbReference>
<dbReference type="CDD" id="cd05305">
    <property type="entry name" value="L-AlaDH"/>
    <property type="match status" value="1"/>
</dbReference>
<evidence type="ECO:0000256" key="2">
    <source>
        <dbReference type="ARBA" id="ARBA00012897"/>
    </source>
</evidence>
<evidence type="ECO:0000259" key="5">
    <source>
        <dbReference type="SMART" id="SM01003"/>
    </source>
</evidence>
<keyword evidence="3" id="KW-0560">Oxidoreductase</keyword>
<accession>A0A2T0XLG2</accession>
<dbReference type="AlphaFoldDB" id="A0A2T0XLG2"/>
<dbReference type="SMART" id="SM01003">
    <property type="entry name" value="AlaDh_PNT_N"/>
    <property type="match status" value="1"/>
</dbReference>
<dbReference type="PANTHER" id="PTHR42795">
    <property type="entry name" value="ALANINE DEHYDROGENASE"/>
    <property type="match status" value="1"/>
</dbReference>
<organism evidence="6 7">
    <name type="scientific">Marinilabilia salmonicolor</name>
    <dbReference type="NCBI Taxonomy" id="989"/>
    <lineage>
        <taxon>Bacteria</taxon>
        <taxon>Pseudomonadati</taxon>
        <taxon>Bacteroidota</taxon>
        <taxon>Bacteroidia</taxon>
        <taxon>Marinilabiliales</taxon>
        <taxon>Marinilabiliaceae</taxon>
        <taxon>Marinilabilia</taxon>
    </lineage>
</organism>
<comment type="similarity">
    <text evidence="1">Belongs to the AlaDH/PNT family.</text>
</comment>
<reference evidence="6 7" key="1">
    <citation type="submission" date="2018-07" db="EMBL/GenBank/DDBJ databases">
        <title>Freshwater and sediment microbial communities from various areas in North America, analyzing microbe dynamics in response to fracking.</title>
        <authorList>
            <person name="Lamendella R."/>
        </authorList>
    </citation>
    <scope>NUCLEOTIDE SEQUENCE [LARGE SCALE GENOMIC DNA]</scope>
    <source>
        <strain evidence="6 7">160A</strain>
    </source>
</reference>
<evidence type="ECO:0000256" key="1">
    <source>
        <dbReference type="ARBA" id="ARBA00005689"/>
    </source>
</evidence>
<sequence>MGDSGKKASYYFAMNQAGLAPKEELMEIGRKQKSMSFGIPKEREEGENRIPLTPQGVELLTANGHEIIVESGAGNAANYYDHDFSEAGARIVTNHEDPFRCDVVLKIAPPDEEERGLLSPGQLLISLLYLPSQNRDSIQQLMHKKVNALAYELLKDDSDCYPVVRSMSEIEGYTAIMIASEYLSNSKEGKGVLLGGITGISPAEVVVIGAGTAGEFAVRAALGLGCQVKVFDNSYRNLRELERNVGQRLFTSVLHPQVLSKALRSADAVIGSIRYFDPQSGFLISDEQVAGMKPGSIIVDLNMGNGGCLEAVGGKDANNSPVTIHHGVIYHRVHNLASRVARTSSIALSNIFAPVLLRLAMAGGIDQLIMQDVGVSHGLYLYKGILTSYRVGERLNLPSKDIGLLMAAF</sequence>
<dbReference type="InterPro" id="IPR008141">
    <property type="entry name" value="Ala_DH"/>
</dbReference>
<dbReference type="GO" id="GO:0005886">
    <property type="term" value="C:plasma membrane"/>
    <property type="evidence" value="ECO:0007669"/>
    <property type="project" value="TreeGrafter"/>
</dbReference>
<dbReference type="Pfam" id="PF05222">
    <property type="entry name" value="AlaDh_PNT_N"/>
    <property type="match status" value="1"/>
</dbReference>
<dbReference type="InterPro" id="IPR007698">
    <property type="entry name" value="AlaDH/PNT_NAD(H)-bd"/>
</dbReference>
<comment type="caution">
    <text evidence="6">The sequence shown here is derived from an EMBL/GenBank/DDBJ whole genome shotgun (WGS) entry which is preliminary data.</text>
</comment>
<dbReference type="SMART" id="SM01002">
    <property type="entry name" value="AlaDh_PNT_C"/>
    <property type="match status" value="1"/>
</dbReference>
<name>A0A2T0XLG2_9BACT</name>
<proteinExistence type="inferred from homology"/>
<dbReference type="PANTHER" id="PTHR42795:SF1">
    <property type="entry name" value="ALANINE DEHYDROGENASE"/>
    <property type="match status" value="1"/>
</dbReference>
<dbReference type="EMBL" id="QPIZ01000006">
    <property type="protein sequence ID" value="RCW37415.1"/>
    <property type="molecule type" value="Genomic_DNA"/>
</dbReference>
<dbReference type="Pfam" id="PF01262">
    <property type="entry name" value="AlaDh_PNT_C"/>
    <property type="match status" value="1"/>
</dbReference>
<evidence type="ECO:0000313" key="6">
    <source>
        <dbReference type="EMBL" id="RCW37415.1"/>
    </source>
</evidence>
<dbReference type="STRING" id="1168289.GCA_000259075_03867"/>
<dbReference type="SUPFAM" id="SSF51735">
    <property type="entry name" value="NAD(P)-binding Rossmann-fold domains"/>
    <property type="match status" value="1"/>
</dbReference>
<protein>
    <recommendedName>
        <fullName evidence="2">alanine dehydrogenase</fullName>
        <ecNumber evidence="2">1.4.1.1</ecNumber>
    </recommendedName>
</protein>
<dbReference type="EC" id="1.4.1.1" evidence="2"/>